<reference evidence="1" key="1">
    <citation type="submission" date="2019-06" db="EMBL/GenBank/DDBJ databases">
        <authorList>
            <person name="Zheng W."/>
        </authorList>
    </citation>
    <scope>NUCLEOTIDE SEQUENCE</scope>
    <source>
        <strain evidence="1">QDHG01</strain>
    </source>
</reference>
<sequence>MASSQAATPMSTGTAVCKGSLLMMDGCSILLTHTHSKETRGMGTVQSVMRVMGHTSDMRILQYWINLIRIVTVTYMDSIVVNHITMGEYTYSMAKK</sequence>
<evidence type="ECO:0000313" key="2">
    <source>
        <dbReference type="Proteomes" id="UP000785679"/>
    </source>
</evidence>
<proteinExistence type="predicted"/>
<comment type="caution">
    <text evidence="1">The sequence shown here is derived from an EMBL/GenBank/DDBJ whole genome shotgun (WGS) entry which is preliminary data.</text>
</comment>
<keyword evidence="2" id="KW-1185">Reference proteome</keyword>
<dbReference type="AlphaFoldDB" id="A0A8J8T3M5"/>
<gene>
    <name evidence="1" type="ORF">FGO68_gene14315</name>
</gene>
<organism evidence="1 2">
    <name type="scientific">Halteria grandinella</name>
    <dbReference type="NCBI Taxonomy" id="5974"/>
    <lineage>
        <taxon>Eukaryota</taxon>
        <taxon>Sar</taxon>
        <taxon>Alveolata</taxon>
        <taxon>Ciliophora</taxon>
        <taxon>Intramacronucleata</taxon>
        <taxon>Spirotrichea</taxon>
        <taxon>Stichotrichia</taxon>
        <taxon>Sporadotrichida</taxon>
        <taxon>Halteriidae</taxon>
        <taxon>Halteria</taxon>
    </lineage>
</organism>
<accession>A0A8J8T3M5</accession>
<evidence type="ECO:0000313" key="1">
    <source>
        <dbReference type="EMBL" id="TNV80253.1"/>
    </source>
</evidence>
<name>A0A8J8T3M5_HALGN</name>
<dbReference type="EMBL" id="RRYP01007762">
    <property type="protein sequence ID" value="TNV80253.1"/>
    <property type="molecule type" value="Genomic_DNA"/>
</dbReference>
<protein>
    <submittedName>
        <fullName evidence="1">Uncharacterized protein</fullName>
    </submittedName>
</protein>
<dbReference type="Proteomes" id="UP000785679">
    <property type="component" value="Unassembled WGS sequence"/>
</dbReference>